<evidence type="ECO:0000313" key="2">
    <source>
        <dbReference type="Proteomes" id="UP001642464"/>
    </source>
</evidence>
<organism evidence="1 2">
    <name type="scientific">Durusdinium trenchii</name>
    <dbReference type="NCBI Taxonomy" id="1381693"/>
    <lineage>
        <taxon>Eukaryota</taxon>
        <taxon>Sar</taxon>
        <taxon>Alveolata</taxon>
        <taxon>Dinophyceae</taxon>
        <taxon>Suessiales</taxon>
        <taxon>Symbiodiniaceae</taxon>
        <taxon>Durusdinium</taxon>
    </lineage>
</organism>
<proteinExistence type="predicted"/>
<reference evidence="1 2" key="1">
    <citation type="submission" date="2024-02" db="EMBL/GenBank/DDBJ databases">
        <authorList>
            <person name="Chen Y."/>
            <person name="Shah S."/>
            <person name="Dougan E. K."/>
            <person name="Thang M."/>
            <person name="Chan C."/>
        </authorList>
    </citation>
    <scope>NUCLEOTIDE SEQUENCE [LARGE SCALE GENOMIC DNA]</scope>
</reference>
<accession>A0ABP0LC13</accession>
<name>A0ABP0LC13_9DINO</name>
<comment type="caution">
    <text evidence="1">The sequence shown here is derived from an EMBL/GenBank/DDBJ whole genome shotgun (WGS) entry which is preliminary data.</text>
</comment>
<dbReference type="Proteomes" id="UP001642464">
    <property type="component" value="Unassembled WGS sequence"/>
</dbReference>
<protein>
    <submittedName>
        <fullName evidence="1">Uncharacterized protein</fullName>
    </submittedName>
</protein>
<keyword evidence="2" id="KW-1185">Reference proteome</keyword>
<gene>
    <name evidence="1" type="ORF">SCF082_LOCUS21770</name>
</gene>
<evidence type="ECO:0000313" key="1">
    <source>
        <dbReference type="EMBL" id="CAK9036533.1"/>
    </source>
</evidence>
<dbReference type="EMBL" id="CAXAMM010015546">
    <property type="protein sequence ID" value="CAK9036533.1"/>
    <property type="molecule type" value="Genomic_DNA"/>
</dbReference>
<sequence>MPPRSALQQVRKVGQERTLAHYPVSASSQLVLKTAVQMQRLVTETAESVDSTVPISQLGPETLAVLSAVQKHHVSVDDVFGYSKGKIDVYAKPMTTGVSWHRRLRDWCGPWAVDPDPISTSKIKIGVVLRMDVQEKSGSDQVPLLEVLSCSREEWFLQVIGVRSVMVGGEENSDLRPVSEYHIHITFTLKLEPEADDRLPPGADLVLRVFQILTQAKLVEKENAEDDYACLEIQRARKGKGKHLTLQGSFALAIRRNLSNIATADIGAVLLQDISRYTVTRSECRAGNSLVASARLWYNYVYGEITTGGNDSFSLVVNCFKEDATNSNILKGAKLAGLILRSGFLKESESMADNGFQSSCADWRFEDWFEEIVRVADVLPVDGSTSEATVSQTLKQLECLGCISWKKVQSDTALQRKNTVHIYCATTDAGSSEMGARKVIRADTMDDPNCIFIECTCLEHAQHLVALSVLKAADRCLKGFREWTYYSSLATLVNVCRDVSKQLFRAWTEAYGAESAKKCVRTLFPKACSGRWSGCDRPEQRLLQCGKDMLAPILASVLKTKMSKSDDGDTKSKSHPSINDIAIEETKAYAEKMGRWRKRSLSTVQDTLFWRVMEVMHTSRKPLTHLHSFLQQRQLNQWNHVAQLATGKALSISEEFLDIWPRLTQFQCMVEGEDEEPEESQFIRNFAFFSCVTC</sequence>